<dbReference type="Pfam" id="PF02518">
    <property type="entry name" value="HATPase_c"/>
    <property type="match status" value="1"/>
</dbReference>
<dbReference type="Proteomes" id="UP000199602">
    <property type="component" value="Unassembled WGS sequence"/>
</dbReference>
<dbReference type="PROSITE" id="PS50109">
    <property type="entry name" value="HIS_KIN"/>
    <property type="match status" value="1"/>
</dbReference>
<dbReference type="InterPro" id="IPR036890">
    <property type="entry name" value="HATPase_C_sf"/>
</dbReference>
<dbReference type="SMART" id="SM00091">
    <property type="entry name" value="PAS"/>
    <property type="match status" value="1"/>
</dbReference>
<dbReference type="SMART" id="SM00388">
    <property type="entry name" value="HisKA"/>
    <property type="match status" value="1"/>
</dbReference>
<reference evidence="11 12" key="1">
    <citation type="submission" date="2016-10" db="EMBL/GenBank/DDBJ databases">
        <authorList>
            <person name="de Groot N.N."/>
        </authorList>
    </citation>
    <scope>NUCLEOTIDE SEQUENCE [LARGE SCALE GENOMIC DNA]</scope>
    <source>
        <strain evidence="11 12">DSM 15269</strain>
    </source>
</reference>
<keyword evidence="5" id="KW-0175">Coiled coil</keyword>
<dbReference type="SMART" id="SM00387">
    <property type="entry name" value="HATPase_c"/>
    <property type="match status" value="1"/>
</dbReference>
<dbReference type="EMBL" id="FNIN01000001">
    <property type="protein sequence ID" value="SDN22906.1"/>
    <property type="molecule type" value="Genomic_DNA"/>
</dbReference>
<dbReference type="InterPro" id="IPR001789">
    <property type="entry name" value="Sig_transdc_resp-reg_receiver"/>
</dbReference>
<keyword evidence="6" id="KW-0472">Membrane</keyword>
<keyword evidence="6" id="KW-1133">Transmembrane helix</keyword>
<dbReference type="Gene3D" id="1.10.287.130">
    <property type="match status" value="1"/>
</dbReference>
<dbReference type="RefSeq" id="WP_092061745.1">
    <property type="nucleotide sequence ID" value="NZ_FNIN01000001.1"/>
</dbReference>
<dbReference type="SMART" id="SM00086">
    <property type="entry name" value="PAC"/>
    <property type="match status" value="1"/>
</dbReference>
<dbReference type="InterPro" id="IPR001610">
    <property type="entry name" value="PAC"/>
</dbReference>
<dbReference type="Gene3D" id="3.30.450.20">
    <property type="entry name" value="PAS domain"/>
    <property type="match status" value="1"/>
</dbReference>
<protein>
    <recommendedName>
        <fullName evidence="2">histidine kinase</fullName>
        <ecNumber evidence="2">2.7.13.3</ecNumber>
    </recommendedName>
</protein>
<dbReference type="InterPro" id="IPR003661">
    <property type="entry name" value="HisK_dim/P_dom"/>
</dbReference>
<dbReference type="PANTHER" id="PTHR43065">
    <property type="entry name" value="SENSOR HISTIDINE KINASE"/>
    <property type="match status" value="1"/>
</dbReference>
<dbReference type="NCBIfam" id="TIGR00229">
    <property type="entry name" value="sensory_box"/>
    <property type="match status" value="1"/>
</dbReference>
<dbReference type="Pfam" id="PF13426">
    <property type="entry name" value="PAS_9"/>
    <property type="match status" value="1"/>
</dbReference>
<feature type="domain" description="PAC" evidence="10">
    <location>
        <begin position="370"/>
        <end position="422"/>
    </location>
</feature>
<evidence type="ECO:0000313" key="11">
    <source>
        <dbReference type="EMBL" id="SDN22906.1"/>
    </source>
</evidence>
<dbReference type="PROSITE" id="PS50110">
    <property type="entry name" value="RESPONSE_REGULATORY"/>
    <property type="match status" value="1"/>
</dbReference>
<dbReference type="SUPFAM" id="SSF55874">
    <property type="entry name" value="ATPase domain of HSP90 chaperone/DNA topoisomerase II/histidine kinase"/>
    <property type="match status" value="1"/>
</dbReference>
<name>A0A1G9ZQM8_9BACT</name>
<dbReference type="InterPro" id="IPR001638">
    <property type="entry name" value="Solute-binding_3/MltF_N"/>
</dbReference>
<dbReference type="STRING" id="206665.SAMN04488516_101107"/>
<feature type="transmembrane region" description="Helical" evidence="6">
    <location>
        <begin position="252"/>
        <end position="271"/>
    </location>
</feature>
<dbReference type="Gene3D" id="3.30.565.10">
    <property type="entry name" value="Histidine kinase-like ATPase, C-terminal domain"/>
    <property type="match status" value="1"/>
</dbReference>
<dbReference type="Gene3D" id="3.40.190.10">
    <property type="entry name" value="Periplasmic binding protein-like II"/>
    <property type="match status" value="2"/>
</dbReference>
<dbReference type="InterPro" id="IPR011006">
    <property type="entry name" value="CheY-like_superfamily"/>
</dbReference>
<dbReference type="InterPro" id="IPR000014">
    <property type="entry name" value="PAS"/>
</dbReference>
<evidence type="ECO:0000256" key="3">
    <source>
        <dbReference type="ARBA" id="ARBA00022553"/>
    </source>
</evidence>
<organism evidence="11 12">
    <name type="scientific">Desulfonauticus submarinus</name>
    <dbReference type="NCBI Taxonomy" id="206665"/>
    <lineage>
        <taxon>Bacteria</taxon>
        <taxon>Pseudomonadati</taxon>
        <taxon>Thermodesulfobacteriota</taxon>
        <taxon>Desulfovibrionia</taxon>
        <taxon>Desulfovibrionales</taxon>
        <taxon>Desulfonauticaceae</taxon>
        <taxon>Desulfonauticus</taxon>
    </lineage>
</organism>
<dbReference type="SMART" id="SM00448">
    <property type="entry name" value="REC"/>
    <property type="match status" value="1"/>
</dbReference>
<evidence type="ECO:0000256" key="1">
    <source>
        <dbReference type="ARBA" id="ARBA00000085"/>
    </source>
</evidence>
<dbReference type="PROSITE" id="PS50113">
    <property type="entry name" value="PAC"/>
    <property type="match status" value="1"/>
</dbReference>
<evidence type="ECO:0000259" key="7">
    <source>
        <dbReference type="PROSITE" id="PS50109"/>
    </source>
</evidence>
<dbReference type="PRINTS" id="PR00344">
    <property type="entry name" value="BCTRLSENSOR"/>
</dbReference>
<evidence type="ECO:0000259" key="8">
    <source>
        <dbReference type="PROSITE" id="PS50110"/>
    </source>
</evidence>
<feature type="modified residue" description="4-aspartylphosphate" evidence="4">
    <location>
        <position position="724"/>
    </location>
</feature>
<evidence type="ECO:0000313" key="12">
    <source>
        <dbReference type="Proteomes" id="UP000199602"/>
    </source>
</evidence>
<evidence type="ECO:0000256" key="5">
    <source>
        <dbReference type="SAM" id="Coils"/>
    </source>
</evidence>
<dbReference type="AlphaFoldDB" id="A0A1G9ZQM8"/>
<feature type="coiled-coil region" evidence="5">
    <location>
        <begin position="275"/>
        <end position="302"/>
    </location>
</feature>
<dbReference type="SMART" id="SM00062">
    <property type="entry name" value="PBPb"/>
    <property type="match status" value="1"/>
</dbReference>
<dbReference type="Pfam" id="PF00512">
    <property type="entry name" value="HisKA"/>
    <property type="match status" value="1"/>
</dbReference>
<dbReference type="InterPro" id="IPR003594">
    <property type="entry name" value="HATPase_dom"/>
</dbReference>
<dbReference type="Pfam" id="PF00497">
    <property type="entry name" value="SBP_bac_3"/>
    <property type="match status" value="1"/>
</dbReference>
<dbReference type="SUPFAM" id="SSF52172">
    <property type="entry name" value="CheY-like"/>
    <property type="match status" value="1"/>
</dbReference>
<keyword evidence="6" id="KW-0812">Transmembrane</keyword>
<proteinExistence type="predicted"/>
<dbReference type="Gene3D" id="3.40.50.2300">
    <property type="match status" value="1"/>
</dbReference>
<dbReference type="InterPro" id="IPR036097">
    <property type="entry name" value="HisK_dim/P_sf"/>
</dbReference>
<dbReference type="GO" id="GO:0000155">
    <property type="term" value="F:phosphorelay sensor kinase activity"/>
    <property type="evidence" value="ECO:0007669"/>
    <property type="project" value="InterPro"/>
</dbReference>
<dbReference type="SUPFAM" id="SSF47384">
    <property type="entry name" value="Homodimeric domain of signal transducing histidine kinase"/>
    <property type="match status" value="1"/>
</dbReference>
<gene>
    <name evidence="11" type="ORF">SAMN04488516_101107</name>
</gene>
<feature type="domain" description="PAS" evidence="9">
    <location>
        <begin position="292"/>
        <end position="365"/>
    </location>
</feature>
<dbReference type="PANTHER" id="PTHR43065:SF42">
    <property type="entry name" value="TWO-COMPONENT SENSOR PPRA"/>
    <property type="match status" value="1"/>
</dbReference>
<feature type="domain" description="Histidine kinase" evidence="7">
    <location>
        <begin position="435"/>
        <end position="650"/>
    </location>
</feature>
<keyword evidence="12" id="KW-1185">Reference proteome</keyword>
<dbReference type="InterPro" id="IPR005467">
    <property type="entry name" value="His_kinase_dom"/>
</dbReference>
<dbReference type="CDD" id="cd00082">
    <property type="entry name" value="HisKA"/>
    <property type="match status" value="1"/>
</dbReference>
<dbReference type="PROSITE" id="PS50112">
    <property type="entry name" value="PAS"/>
    <property type="match status" value="1"/>
</dbReference>
<evidence type="ECO:0000256" key="2">
    <source>
        <dbReference type="ARBA" id="ARBA00012438"/>
    </source>
</evidence>
<dbReference type="OrthoDB" id="9813024at2"/>
<evidence type="ECO:0000256" key="4">
    <source>
        <dbReference type="PROSITE-ProRule" id="PRU00169"/>
    </source>
</evidence>
<dbReference type="SUPFAM" id="SSF53850">
    <property type="entry name" value="Periplasmic binding protein-like II"/>
    <property type="match status" value="1"/>
</dbReference>
<keyword evidence="3 4" id="KW-0597">Phosphoprotein</keyword>
<evidence type="ECO:0000256" key="6">
    <source>
        <dbReference type="SAM" id="Phobius"/>
    </source>
</evidence>
<dbReference type="SUPFAM" id="SSF55785">
    <property type="entry name" value="PYP-like sensor domain (PAS domain)"/>
    <property type="match status" value="1"/>
</dbReference>
<dbReference type="CDD" id="cd13706">
    <property type="entry name" value="PBP2_HisK_like_1"/>
    <property type="match status" value="1"/>
</dbReference>
<comment type="catalytic activity">
    <reaction evidence="1">
        <text>ATP + protein L-histidine = ADP + protein N-phospho-L-histidine.</text>
        <dbReference type="EC" id="2.7.13.3"/>
    </reaction>
</comment>
<dbReference type="CDD" id="cd00130">
    <property type="entry name" value="PAS"/>
    <property type="match status" value="1"/>
</dbReference>
<accession>A0A1G9ZQM8</accession>
<dbReference type="InterPro" id="IPR000700">
    <property type="entry name" value="PAS-assoc_C"/>
</dbReference>
<dbReference type="InterPro" id="IPR004358">
    <property type="entry name" value="Sig_transdc_His_kin-like_C"/>
</dbReference>
<feature type="domain" description="Response regulatory" evidence="8">
    <location>
        <begin position="670"/>
        <end position="790"/>
    </location>
</feature>
<evidence type="ECO:0000259" key="9">
    <source>
        <dbReference type="PROSITE" id="PS50112"/>
    </source>
</evidence>
<dbReference type="EC" id="2.7.13.3" evidence="2"/>
<evidence type="ECO:0000259" key="10">
    <source>
        <dbReference type="PROSITE" id="PS50113"/>
    </source>
</evidence>
<dbReference type="Pfam" id="PF00072">
    <property type="entry name" value="Response_reg"/>
    <property type="match status" value="1"/>
</dbReference>
<sequence length="790" mass="90290">MRFIGLSIIFICLFSEICFAQKIVVVGDKNYAPFEFLDANNIPQGISVDIWKLWSKKTGIKVEYRLMEWNKALEAVKNGEADVVGGIFYSKKRNKFFDFSNPYFSIDTRVFFSKKIFGLKNLNLKGFEVGVVKGDYAEEFLKTKYPHLRLKDFSSIDDLVKVAITGKINVFVGDRPVVLFYLAKYNKMDSFKYSNDILYEMSLHAAVKKGNKKLLSIVKQGFDLISKEEIDKIVKEWTGINEYKIFWRKYKIVFITIIWITVFFFILSIIFKLQVKKATKKINEQNKQLKEINERLNITLESIGDGVIATDSRGKITMFNSVAEELTGWKRDEALGTSFDLVFEIVNEKTGEKGISPFEKVLNTGKIVGLANHTALIRKDGKRLPILDSGAPIKTEQGEIIGVVIVFRDATPQRKRENELIRMEKLESLSLIASGIAHDFNNLLTAMIANIDLLKRGISEEKDMQRLSRIERASFKAKEMVQRLMVFAKNWEPVKKGFFYTDKLRETVEFILAGSGIKVEFNISEDLFPIFGSETQISQVIENIVLNAREAMHDNGILKVSAENFIYSGKNNKLPLNPGEYIKIKIEDSGPGIPPEIREHIFEPYFSTKEKGSGLGLAVSHQIVEDHKGYLELVDTEQGACFVIYLPKAEVRVKDKQKENLFDLDLTNKKILFLDDEELIREMMQDAFSELNAHIDTFALGEDAYKAYERSYRNKQPYDLVFLDLTIPGGIGGKEVGERILALNPQAKMVLVSGYSDSFILKNYKKYGFCAMLRKPFSIDELVHILRKII</sequence>
<dbReference type="CDD" id="cd00075">
    <property type="entry name" value="HATPase"/>
    <property type="match status" value="1"/>
</dbReference>
<dbReference type="InterPro" id="IPR035965">
    <property type="entry name" value="PAS-like_dom_sf"/>
</dbReference>